<proteinExistence type="predicted"/>
<dbReference type="EMBL" id="CP017480">
    <property type="protein sequence ID" value="APG03318.1"/>
    <property type="molecule type" value="Genomic_DNA"/>
</dbReference>
<dbReference type="PATRIC" id="fig|1440763.5.peg.960"/>
<sequence length="73" mass="8402">MQQHVIDYHIADIGHAWGIFREGMQIAVRKNPADAIAFANFFADRETRIATHAVHVSADRHMHRTLIELRRVA</sequence>
<reference evidence="2" key="1">
    <citation type="submission" date="2016-09" db="EMBL/GenBank/DDBJ databases">
        <authorList>
            <person name="Lysoe E."/>
        </authorList>
    </citation>
    <scope>NUCLEOTIDE SEQUENCE [LARGE SCALE GENOMIC DNA]</scope>
    <source>
        <strain evidence="2">LJ96T</strain>
    </source>
</reference>
<dbReference type="AlphaFoldDB" id="A0A0G9HE27"/>
<protein>
    <submittedName>
        <fullName evidence="1">Uncharacterized protein</fullName>
    </submittedName>
</protein>
<dbReference type="OrthoDB" id="5959797at2"/>
<dbReference type="Proteomes" id="UP000182987">
    <property type="component" value="Chromosome"/>
</dbReference>
<evidence type="ECO:0000313" key="2">
    <source>
        <dbReference type="Proteomes" id="UP000182987"/>
    </source>
</evidence>
<gene>
    <name evidence="1" type="ORF">BJI69_04930</name>
</gene>
<dbReference type="KEGG" id="lrz:BJI69_04930"/>
<name>A0A0G9HE27_9GAMM</name>
<keyword evidence="2" id="KW-1185">Reference proteome</keyword>
<dbReference type="RefSeq" id="WP_046966878.1">
    <property type="nucleotide sequence ID" value="NZ_CP017480.1"/>
</dbReference>
<organism evidence="1 2">
    <name type="scientific">Luteibacter rhizovicinus DSM 16549</name>
    <dbReference type="NCBI Taxonomy" id="1440763"/>
    <lineage>
        <taxon>Bacteria</taxon>
        <taxon>Pseudomonadati</taxon>
        <taxon>Pseudomonadota</taxon>
        <taxon>Gammaproteobacteria</taxon>
        <taxon>Lysobacterales</taxon>
        <taxon>Rhodanobacteraceae</taxon>
        <taxon>Luteibacter</taxon>
    </lineage>
</organism>
<evidence type="ECO:0000313" key="1">
    <source>
        <dbReference type="EMBL" id="APG03318.1"/>
    </source>
</evidence>
<accession>A0A0G9HE27</accession>